<dbReference type="InterPro" id="IPR002110">
    <property type="entry name" value="Ankyrin_rpt"/>
</dbReference>
<sequence length="574" mass="64573">MVNTEGVPPSAESSRIPLRLGETTGMMRLPTELLLQVMAGMGEEQLWALTLTNRRLSVVANALLWAGLHNDPKRSKEVLLWAVEAGNHELLRHMLQNGNDPNFLFLSGILRSRLRDVLSTQGRRHDLYPRLISREMVAEVFRQEYCGCRTERNLIWPYQRKERLDSAITYDNLDLVVEEMTNQFPSALSLWHGIDEIWGDIRDHRYWSWGPLHVAAFRGDNAALELLLDHGANINAQYDLYCEVEPHHNRVAWTALHVAMCEGHDDTVRLLVARGISGLVGARVYPVPDPTRYTPPIPETDWTPSMTAFHNAAWIGSATNCQLFLETHRFHEYLNESAGVNSAVHLAAAGGNIRTAGRLLLDVVRPPDAVLGQLLEILCKSYQFGDAEWLVDFYAGALADGRIDTCVFHQRALAVLCEHEGPTIYSKLSNRQRQDRLYSLTPGQPGYTDYSEYSDCARAKKEQDIQNSLGQRLSLANKFLALGADPNAVQPTTVPRSQGASFYFNPMNSERHDRTLLQIAASWRFTEMIQLLLKFGANPLPVSDAQQDECTKRLPVIIAARHAAREDSGSESCR</sequence>
<dbReference type="Proteomes" id="UP001302676">
    <property type="component" value="Unassembled WGS sequence"/>
</dbReference>
<dbReference type="Pfam" id="PF12796">
    <property type="entry name" value="Ank_2"/>
    <property type="match status" value="1"/>
</dbReference>
<dbReference type="InterPro" id="IPR050776">
    <property type="entry name" value="Ank_Repeat/CDKN_Inhibitor"/>
</dbReference>
<evidence type="ECO:0000259" key="4">
    <source>
        <dbReference type="PROSITE" id="PS50181"/>
    </source>
</evidence>
<evidence type="ECO:0000256" key="2">
    <source>
        <dbReference type="ARBA" id="ARBA00023043"/>
    </source>
</evidence>
<dbReference type="PROSITE" id="PS50297">
    <property type="entry name" value="ANK_REP_REGION"/>
    <property type="match status" value="1"/>
</dbReference>
<dbReference type="SMART" id="SM00248">
    <property type="entry name" value="ANK"/>
    <property type="match status" value="5"/>
</dbReference>
<reference evidence="5" key="2">
    <citation type="submission" date="2023-05" db="EMBL/GenBank/DDBJ databases">
        <authorList>
            <consortium name="Lawrence Berkeley National Laboratory"/>
            <person name="Steindorff A."/>
            <person name="Hensen N."/>
            <person name="Bonometti L."/>
            <person name="Westerberg I."/>
            <person name="Brannstrom I.O."/>
            <person name="Guillou S."/>
            <person name="Cros-Aarteil S."/>
            <person name="Calhoun S."/>
            <person name="Haridas S."/>
            <person name="Kuo A."/>
            <person name="Mondo S."/>
            <person name="Pangilinan J."/>
            <person name="Riley R."/>
            <person name="Labutti K."/>
            <person name="Andreopoulos B."/>
            <person name="Lipzen A."/>
            <person name="Chen C."/>
            <person name="Yanf M."/>
            <person name="Daum C."/>
            <person name="Ng V."/>
            <person name="Clum A."/>
            <person name="Ohm R."/>
            <person name="Martin F."/>
            <person name="Silar P."/>
            <person name="Natvig D."/>
            <person name="Lalanne C."/>
            <person name="Gautier V."/>
            <person name="Ament-Velasquez S.L."/>
            <person name="Kruys A."/>
            <person name="Hutchinson M.I."/>
            <person name="Powell A.J."/>
            <person name="Barry K."/>
            <person name="Miller A.N."/>
            <person name="Grigoriev I.V."/>
            <person name="Debuchy R."/>
            <person name="Gladieux P."/>
            <person name="Thoren M.H."/>
            <person name="Johannesson H."/>
        </authorList>
    </citation>
    <scope>NUCLEOTIDE SEQUENCE</scope>
    <source>
        <strain evidence="5">CBS 141.50</strain>
    </source>
</reference>
<evidence type="ECO:0000256" key="3">
    <source>
        <dbReference type="PROSITE-ProRule" id="PRU00023"/>
    </source>
</evidence>
<dbReference type="PANTHER" id="PTHR24201:SF15">
    <property type="entry name" value="ANKYRIN REPEAT DOMAIN-CONTAINING PROTEIN 66"/>
    <property type="match status" value="1"/>
</dbReference>
<evidence type="ECO:0000313" key="5">
    <source>
        <dbReference type="EMBL" id="KAK4143454.1"/>
    </source>
</evidence>
<comment type="caution">
    <text evidence="5">The sequence shown here is derived from an EMBL/GenBank/DDBJ whole genome shotgun (WGS) entry which is preliminary data.</text>
</comment>
<dbReference type="GeneID" id="87817424"/>
<feature type="repeat" description="ANK" evidence="3">
    <location>
        <begin position="211"/>
        <end position="239"/>
    </location>
</feature>
<name>A0AAN6ZMU6_9PEZI</name>
<dbReference type="Pfam" id="PF00023">
    <property type="entry name" value="Ank"/>
    <property type="match status" value="1"/>
</dbReference>
<dbReference type="PROSITE" id="PS50088">
    <property type="entry name" value="ANK_REPEAT"/>
    <property type="match status" value="1"/>
</dbReference>
<keyword evidence="6" id="KW-1185">Reference proteome</keyword>
<dbReference type="InterPro" id="IPR001810">
    <property type="entry name" value="F-box_dom"/>
</dbReference>
<dbReference type="PANTHER" id="PTHR24201">
    <property type="entry name" value="ANK_REP_REGION DOMAIN-CONTAINING PROTEIN"/>
    <property type="match status" value="1"/>
</dbReference>
<protein>
    <submittedName>
        <fullName evidence="5">Ankyrin repeat-containing domain protein</fullName>
    </submittedName>
</protein>
<dbReference type="InterPro" id="IPR036770">
    <property type="entry name" value="Ankyrin_rpt-contain_sf"/>
</dbReference>
<dbReference type="RefSeq" id="XP_062636825.1">
    <property type="nucleotide sequence ID" value="XM_062780811.1"/>
</dbReference>
<accession>A0AAN6ZMU6</accession>
<evidence type="ECO:0000256" key="1">
    <source>
        <dbReference type="ARBA" id="ARBA00022737"/>
    </source>
</evidence>
<proteinExistence type="predicted"/>
<dbReference type="PROSITE" id="PS50181">
    <property type="entry name" value="FBOX"/>
    <property type="match status" value="1"/>
</dbReference>
<feature type="domain" description="F-box" evidence="4">
    <location>
        <begin position="23"/>
        <end position="68"/>
    </location>
</feature>
<organism evidence="5 6">
    <name type="scientific">Dichotomopilus funicola</name>
    <dbReference type="NCBI Taxonomy" id="1934379"/>
    <lineage>
        <taxon>Eukaryota</taxon>
        <taxon>Fungi</taxon>
        <taxon>Dikarya</taxon>
        <taxon>Ascomycota</taxon>
        <taxon>Pezizomycotina</taxon>
        <taxon>Sordariomycetes</taxon>
        <taxon>Sordariomycetidae</taxon>
        <taxon>Sordariales</taxon>
        <taxon>Chaetomiaceae</taxon>
        <taxon>Dichotomopilus</taxon>
    </lineage>
</organism>
<keyword evidence="1" id="KW-0677">Repeat</keyword>
<dbReference type="Gene3D" id="1.25.40.20">
    <property type="entry name" value="Ankyrin repeat-containing domain"/>
    <property type="match status" value="2"/>
</dbReference>
<dbReference type="EMBL" id="MU853586">
    <property type="protein sequence ID" value="KAK4143454.1"/>
    <property type="molecule type" value="Genomic_DNA"/>
</dbReference>
<dbReference type="AlphaFoldDB" id="A0AAN6ZMU6"/>
<keyword evidence="2 3" id="KW-0040">ANK repeat</keyword>
<evidence type="ECO:0000313" key="6">
    <source>
        <dbReference type="Proteomes" id="UP001302676"/>
    </source>
</evidence>
<dbReference type="SUPFAM" id="SSF48403">
    <property type="entry name" value="Ankyrin repeat"/>
    <property type="match status" value="1"/>
</dbReference>
<reference evidence="5" key="1">
    <citation type="journal article" date="2023" name="Mol. Phylogenet. Evol.">
        <title>Genome-scale phylogeny and comparative genomics of the fungal order Sordariales.</title>
        <authorList>
            <person name="Hensen N."/>
            <person name="Bonometti L."/>
            <person name="Westerberg I."/>
            <person name="Brannstrom I.O."/>
            <person name="Guillou S."/>
            <person name="Cros-Aarteil S."/>
            <person name="Calhoun S."/>
            <person name="Haridas S."/>
            <person name="Kuo A."/>
            <person name="Mondo S."/>
            <person name="Pangilinan J."/>
            <person name="Riley R."/>
            <person name="LaButti K."/>
            <person name="Andreopoulos B."/>
            <person name="Lipzen A."/>
            <person name="Chen C."/>
            <person name="Yan M."/>
            <person name="Daum C."/>
            <person name="Ng V."/>
            <person name="Clum A."/>
            <person name="Steindorff A."/>
            <person name="Ohm R.A."/>
            <person name="Martin F."/>
            <person name="Silar P."/>
            <person name="Natvig D.O."/>
            <person name="Lalanne C."/>
            <person name="Gautier V."/>
            <person name="Ament-Velasquez S.L."/>
            <person name="Kruys A."/>
            <person name="Hutchinson M.I."/>
            <person name="Powell A.J."/>
            <person name="Barry K."/>
            <person name="Miller A.N."/>
            <person name="Grigoriev I.V."/>
            <person name="Debuchy R."/>
            <person name="Gladieux P."/>
            <person name="Hiltunen Thoren M."/>
            <person name="Johannesson H."/>
        </authorList>
    </citation>
    <scope>NUCLEOTIDE SEQUENCE</scope>
    <source>
        <strain evidence="5">CBS 141.50</strain>
    </source>
</reference>
<gene>
    <name evidence="5" type="ORF">C8A04DRAFT_28880</name>
</gene>